<dbReference type="Proteomes" id="UP000315751">
    <property type="component" value="Unassembled WGS sequence"/>
</dbReference>
<sequence>MTIIVDGPLIRLAGNCGAEDAEILLSRLQEAPESQIDVSASRHLHGAVVQVFLALRPTVRGMAEDVFLRDWVIPCLAAPP</sequence>
<evidence type="ECO:0000313" key="2">
    <source>
        <dbReference type="Proteomes" id="UP000315751"/>
    </source>
</evidence>
<dbReference type="EMBL" id="VITR01000004">
    <property type="protein sequence ID" value="TWB43791.1"/>
    <property type="molecule type" value="Genomic_DNA"/>
</dbReference>
<organism evidence="1 2">
    <name type="scientific">Nitrospirillum amazonense</name>
    <dbReference type="NCBI Taxonomy" id="28077"/>
    <lineage>
        <taxon>Bacteria</taxon>
        <taxon>Pseudomonadati</taxon>
        <taxon>Pseudomonadota</taxon>
        <taxon>Alphaproteobacteria</taxon>
        <taxon>Rhodospirillales</taxon>
        <taxon>Azospirillaceae</taxon>
        <taxon>Nitrospirillum</taxon>
    </lineage>
</organism>
<accession>A0A560HCE6</accession>
<keyword evidence="2" id="KW-1185">Reference proteome</keyword>
<name>A0A560HCE6_9PROT</name>
<gene>
    <name evidence="1" type="ORF">FBZ90_104179</name>
</gene>
<evidence type="ECO:0000313" key="1">
    <source>
        <dbReference type="EMBL" id="TWB43791.1"/>
    </source>
</evidence>
<proteinExistence type="predicted"/>
<evidence type="ECO:0008006" key="3">
    <source>
        <dbReference type="Google" id="ProtNLM"/>
    </source>
</evidence>
<dbReference type="AlphaFoldDB" id="A0A560HCE6"/>
<comment type="caution">
    <text evidence="1">The sequence shown here is derived from an EMBL/GenBank/DDBJ whole genome shotgun (WGS) entry which is preliminary data.</text>
</comment>
<protein>
    <recommendedName>
        <fullName evidence="3">STAS domain-containing protein</fullName>
    </recommendedName>
</protein>
<dbReference type="OrthoDB" id="7585928at2"/>
<dbReference type="RefSeq" id="WP_145730829.1">
    <property type="nucleotide sequence ID" value="NZ_VITR01000004.1"/>
</dbReference>
<reference evidence="1 2" key="1">
    <citation type="submission" date="2019-06" db="EMBL/GenBank/DDBJ databases">
        <title>Genomic Encyclopedia of Type Strains, Phase IV (KMG-V): Genome sequencing to study the core and pangenomes of soil and plant-associated prokaryotes.</title>
        <authorList>
            <person name="Whitman W."/>
        </authorList>
    </citation>
    <scope>NUCLEOTIDE SEQUENCE [LARGE SCALE GENOMIC DNA]</scope>
    <source>
        <strain evidence="1 2">BR 11622</strain>
    </source>
</reference>